<gene>
    <name evidence="4" type="ORF">ABID16_004182</name>
</gene>
<dbReference type="PANTHER" id="PTHR31084:SF0">
    <property type="entry name" value="ALPHA-L-FUCOSIDASE 2"/>
    <property type="match status" value="1"/>
</dbReference>
<dbReference type="EMBL" id="JBEPMB010000009">
    <property type="protein sequence ID" value="MET3615835.1"/>
    <property type="molecule type" value="Genomic_DNA"/>
</dbReference>
<comment type="caution">
    <text evidence="4">The sequence shown here is derived from an EMBL/GenBank/DDBJ whole genome shotgun (WGS) entry which is preliminary data.</text>
</comment>
<dbReference type="PANTHER" id="PTHR31084">
    <property type="entry name" value="ALPHA-L-FUCOSIDASE 2"/>
    <property type="match status" value="1"/>
</dbReference>
<dbReference type="Gene3D" id="1.50.10.10">
    <property type="match status" value="1"/>
</dbReference>
<keyword evidence="4" id="KW-0326">Glycosidase</keyword>
<dbReference type="InterPro" id="IPR049053">
    <property type="entry name" value="AFCA-like_C"/>
</dbReference>
<name>A0ABV2J509_9HYPH</name>
<dbReference type="GO" id="GO:0004560">
    <property type="term" value="F:alpha-L-fucosidase activity"/>
    <property type="evidence" value="ECO:0007669"/>
    <property type="project" value="UniProtKB-EC"/>
</dbReference>
<dbReference type="InterPro" id="IPR016518">
    <property type="entry name" value="Alpha-L-fucosidase"/>
</dbReference>
<evidence type="ECO:0000313" key="4">
    <source>
        <dbReference type="EMBL" id="MET3615835.1"/>
    </source>
</evidence>
<organism evidence="4 5">
    <name type="scientific">Rhizobium aquaticum</name>
    <dbReference type="NCBI Taxonomy" id="1549636"/>
    <lineage>
        <taxon>Bacteria</taxon>
        <taxon>Pseudomonadati</taxon>
        <taxon>Pseudomonadota</taxon>
        <taxon>Alphaproteobacteria</taxon>
        <taxon>Hyphomicrobiales</taxon>
        <taxon>Rhizobiaceae</taxon>
        <taxon>Rhizobium/Agrobacterium group</taxon>
        <taxon>Rhizobium</taxon>
    </lineage>
</organism>
<evidence type="ECO:0000259" key="1">
    <source>
        <dbReference type="Pfam" id="PF14498"/>
    </source>
</evidence>
<reference evidence="4 5" key="1">
    <citation type="submission" date="2024-06" db="EMBL/GenBank/DDBJ databases">
        <title>Genomic Encyclopedia of Type Strains, Phase IV (KMG-IV): sequencing the most valuable type-strain genomes for metagenomic binning, comparative biology and taxonomic classification.</title>
        <authorList>
            <person name="Goeker M."/>
        </authorList>
    </citation>
    <scope>NUCLEOTIDE SEQUENCE [LARGE SCALE GENOMIC DNA]</scope>
    <source>
        <strain evidence="4 5">DSM 29780</strain>
    </source>
</reference>
<dbReference type="InterPro" id="IPR012341">
    <property type="entry name" value="6hp_glycosidase-like_sf"/>
</dbReference>
<dbReference type="Pfam" id="PF14498">
    <property type="entry name" value="Glyco_hyd_65N_2"/>
    <property type="match status" value="1"/>
</dbReference>
<evidence type="ECO:0000259" key="3">
    <source>
        <dbReference type="Pfam" id="PF22124"/>
    </source>
</evidence>
<keyword evidence="4" id="KW-0378">Hydrolase</keyword>
<evidence type="ECO:0000259" key="2">
    <source>
        <dbReference type="Pfam" id="PF21307"/>
    </source>
</evidence>
<dbReference type="InterPro" id="IPR054363">
    <property type="entry name" value="GH95_cat"/>
</dbReference>
<dbReference type="InterPro" id="IPR027414">
    <property type="entry name" value="GH95_N_dom"/>
</dbReference>
<feature type="domain" description="Glycosyl hydrolase family 95 N-terminal" evidence="1">
    <location>
        <begin position="6"/>
        <end position="241"/>
    </location>
</feature>
<dbReference type="Proteomes" id="UP001549047">
    <property type="component" value="Unassembled WGS sequence"/>
</dbReference>
<dbReference type="SUPFAM" id="SSF48208">
    <property type="entry name" value="Six-hairpin glycosidases"/>
    <property type="match status" value="1"/>
</dbReference>
<proteinExistence type="predicted"/>
<dbReference type="Pfam" id="PF21307">
    <property type="entry name" value="Glyco_hydro_95_C"/>
    <property type="match status" value="1"/>
</dbReference>
<dbReference type="PIRSF" id="PIRSF007663">
    <property type="entry name" value="UCP007663"/>
    <property type="match status" value="1"/>
</dbReference>
<evidence type="ECO:0000313" key="5">
    <source>
        <dbReference type="Proteomes" id="UP001549047"/>
    </source>
</evidence>
<keyword evidence="5" id="KW-1185">Reference proteome</keyword>
<accession>A0ABV2J509</accession>
<sequence>MTDNLLWYDEPARIWTDALPLGNGRLGGMVFGGVENDRVQINESTFWSGGPYNSVNPDAFAHLDEVRQAIFAGRYREAEAMASAHLMAKPLKQMSYQPVGDLLLSLEHEGPAASYRRALNLDAAIATCEYDVGEVHFQRETFADSVDGVLVLKLSASRPGSISLRLGLTSPQSGLVHSGGDTRLELLGMGKPEHGVAAALHFALALRVQAKGGTTGRTGDEIRVENADEVVVLLDAATNFVRFDDVSGDPVLRVAERLDRASSQSFERLRARHMTEHRRLFRSFALDLGSTAAALQPTDRRIAGFGQAPDPALAALYVQYGRYLAISSSRPGTQPANLQGIWNDEVDPPWGSKYTANINLQMNYWLAAPANLAECLEPLVALAEDLALSGRETARVHYNARGWVLHHNTDLWRATAPIDGPQWGLWPMGGVWLMVQLLDVCDYLDDADAMRARLLPLARGAAEFILDVLVPLPGTDYLVTNPSLSPENLHPGGTSICAGPAMDNQLLRDFFVLLRPLAAEAGEAELVAALDETARRLPPDRIGASGQLQEWLDDWDMQAPEIHHRHVSHLYGLYPSWQIDPGETPALAEAARRSLEIRGDDATGWGIGWRINLWARLRDGDHAFEVLKLLLSPERSYRNLFDAHPPFQIDGNFGGAAGILEMLVQSSPRELSLLPALPSVWPDGKLTGLRIRGGATLDLEWSDATPCKVKIFTSHGGEWLIRFGNSRARVNLKAGEARSLTYRGAAFMESNIP</sequence>
<protein>
    <submittedName>
        <fullName evidence="4">Alpha-L-fucosidase 2</fullName>
        <ecNumber evidence="4">3.2.1.51</ecNumber>
    </submittedName>
</protein>
<dbReference type="RefSeq" id="WP_354558298.1">
    <property type="nucleotide sequence ID" value="NZ_JBEPMB010000009.1"/>
</dbReference>
<dbReference type="EC" id="3.2.1.51" evidence="4"/>
<dbReference type="InterPro" id="IPR008928">
    <property type="entry name" value="6-hairpin_glycosidase_sf"/>
</dbReference>
<feature type="domain" description="Alpha fucosidase A-like C-terminal" evidence="2">
    <location>
        <begin position="665"/>
        <end position="731"/>
    </location>
</feature>
<dbReference type="Pfam" id="PF22124">
    <property type="entry name" value="Glyco_hydro_95_cat"/>
    <property type="match status" value="1"/>
</dbReference>
<feature type="domain" description="Glycosyl hydrolase family 95 catalytic" evidence="3">
    <location>
        <begin position="265"/>
        <end position="663"/>
    </location>
</feature>